<keyword evidence="1" id="KW-0472">Membrane</keyword>
<gene>
    <name evidence="2" type="ORF">ACFSDA_14930</name>
</gene>
<proteinExistence type="predicted"/>
<reference evidence="3" key="1">
    <citation type="journal article" date="2019" name="Int. J. Syst. Evol. Microbiol.">
        <title>The Global Catalogue of Microorganisms (GCM) 10K type strain sequencing project: providing services to taxonomists for standard genome sequencing and annotation.</title>
        <authorList>
            <consortium name="The Broad Institute Genomics Platform"/>
            <consortium name="The Broad Institute Genome Sequencing Center for Infectious Disease"/>
            <person name="Wu L."/>
            <person name="Ma J."/>
        </authorList>
    </citation>
    <scope>NUCLEOTIDE SEQUENCE [LARGE SCALE GENOMIC DNA]</scope>
    <source>
        <strain evidence="3">JCM 11650</strain>
    </source>
</reference>
<feature type="transmembrane region" description="Helical" evidence="1">
    <location>
        <begin position="70"/>
        <end position="88"/>
    </location>
</feature>
<keyword evidence="1" id="KW-1133">Transmembrane helix</keyword>
<dbReference type="Proteomes" id="UP001597280">
    <property type="component" value="Unassembled WGS sequence"/>
</dbReference>
<accession>A0ABW4Q3S0</accession>
<comment type="caution">
    <text evidence="2">The sequence shown here is derived from an EMBL/GenBank/DDBJ whole genome shotgun (WGS) entry which is preliminary data.</text>
</comment>
<protein>
    <submittedName>
        <fullName evidence="2">VanZ family protein</fullName>
    </submittedName>
</protein>
<dbReference type="EMBL" id="JBHUFL010000003">
    <property type="protein sequence ID" value="MFD1836358.1"/>
    <property type="molecule type" value="Genomic_DNA"/>
</dbReference>
<dbReference type="PANTHER" id="PTHR28008:SF1">
    <property type="entry name" value="DOMAIN PROTEIN, PUTATIVE (AFU_ORTHOLOGUE AFUA_3G10980)-RELATED"/>
    <property type="match status" value="1"/>
</dbReference>
<sequence>MSTGTDLPPTIPARAAAFLSRVPAEVRRAGGSPAARIAVAALALVLNIGFFLPSLPEGTPGVGVPGMDKLWHLLVMALTVWAIGRLLASRRRFPIGWVAIAVVLEAALVEILQGALMPGRSADPLDLLAGVIGVGGGVTAWSLERRRARGRRRAAEDETELAVDGPRA</sequence>
<organism evidence="2 3">
    <name type="scientific">Brachybacterium rhamnosum</name>
    <dbReference type="NCBI Taxonomy" id="173361"/>
    <lineage>
        <taxon>Bacteria</taxon>
        <taxon>Bacillati</taxon>
        <taxon>Actinomycetota</taxon>
        <taxon>Actinomycetes</taxon>
        <taxon>Micrococcales</taxon>
        <taxon>Dermabacteraceae</taxon>
        <taxon>Brachybacterium</taxon>
    </lineage>
</organism>
<feature type="transmembrane region" description="Helical" evidence="1">
    <location>
        <begin position="95"/>
        <end position="115"/>
    </location>
</feature>
<dbReference type="PANTHER" id="PTHR28008">
    <property type="entry name" value="DOMAIN PROTEIN, PUTATIVE (AFU_ORTHOLOGUE AFUA_3G10980)-RELATED"/>
    <property type="match status" value="1"/>
</dbReference>
<feature type="transmembrane region" description="Helical" evidence="1">
    <location>
        <begin position="37"/>
        <end position="55"/>
    </location>
</feature>
<evidence type="ECO:0000313" key="3">
    <source>
        <dbReference type="Proteomes" id="UP001597280"/>
    </source>
</evidence>
<evidence type="ECO:0000256" key="1">
    <source>
        <dbReference type="SAM" id="Phobius"/>
    </source>
</evidence>
<name>A0ABW4Q3S0_9MICO</name>
<keyword evidence="3" id="KW-1185">Reference proteome</keyword>
<evidence type="ECO:0000313" key="2">
    <source>
        <dbReference type="EMBL" id="MFD1836358.1"/>
    </source>
</evidence>
<keyword evidence="1" id="KW-0812">Transmembrane</keyword>
<dbReference type="RefSeq" id="WP_137770416.1">
    <property type="nucleotide sequence ID" value="NZ_BAAAIS010000003.1"/>
</dbReference>
<feature type="transmembrane region" description="Helical" evidence="1">
    <location>
        <begin position="127"/>
        <end position="143"/>
    </location>
</feature>